<evidence type="ECO:0000259" key="1">
    <source>
        <dbReference type="Pfam" id="PF19276"/>
    </source>
</evidence>
<dbReference type="Proteomes" id="UP000176377">
    <property type="component" value="Unassembled WGS sequence"/>
</dbReference>
<dbReference type="Gene3D" id="1.10.3210.10">
    <property type="entry name" value="Hypothetical protein af1432"/>
    <property type="match status" value="1"/>
</dbReference>
<dbReference type="InterPro" id="IPR050135">
    <property type="entry name" value="dGTPase-like"/>
</dbReference>
<evidence type="ECO:0000313" key="3">
    <source>
        <dbReference type="Proteomes" id="UP000176377"/>
    </source>
</evidence>
<gene>
    <name evidence="2" type="ORF">A2765_04010</name>
</gene>
<proteinExistence type="predicted"/>
<sequence length="361" mass="40972">MAATRRLADRWVDMKLITVEERNALKGYALYHDIGHAAFSHVTEDFCGDHKVRTRQIVAELRGAIERSGIDYDLMMSLVAHENPLHQAVSDKNIGIEKLDYLERDAFYTGVGKPEGVDYLRKFMYFVDGHVVVDEKMVDHVTGTMDFYMKMYKNVYLRKCLVIAQRTFHKMLHYVVAAGELDPKLLPDMTDPELVGLVARTRHPGAFALCERIKFRQLLKEAVVIRSQKGVCETRIVAKQIRVIGVSEKTMGALIGSQTLRKENHIGLESLEAKVADILGLPAHDVVIVPAMYADRFQSKDVMIYGSDGRLHSLRARRPMAFESMEETARSYWAVRICVPDEHRESAYKAADEICTIIRGA</sequence>
<dbReference type="SUPFAM" id="SSF109604">
    <property type="entry name" value="HD-domain/PDEase-like"/>
    <property type="match status" value="1"/>
</dbReference>
<dbReference type="Pfam" id="PF19276">
    <property type="entry name" value="HD_assoc_2"/>
    <property type="match status" value="1"/>
</dbReference>
<dbReference type="PANTHER" id="PTHR11373">
    <property type="entry name" value="DEOXYNUCLEOSIDE TRIPHOSPHATE TRIPHOSPHOHYDROLASE"/>
    <property type="match status" value="1"/>
</dbReference>
<dbReference type="GO" id="GO:0008832">
    <property type="term" value="F:dGTPase activity"/>
    <property type="evidence" value="ECO:0007669"/>
    <property type="project" value="TreeGrafter"/>
</dbReference>
<comment type="caution">
    <text evidence="2">The sequence shown here is derived from an EMBL/GenBank/DDBJ whole genome shotgun (WGS) entry which is preliminary data.</text>
</comment>
<name>A0A1F6DE72_9BACT</name>
<dbReference type="PANTHER" id="PTHR11373:SF4">
    <property type="entry name" value="DEOXYNUCLEOSIDE TRIPHOSPHATE TRIPHOSPHOHYDROLASE SAMHD1"/>
    <property type="match status" value="1"/>
</dbReference>
<organism evidence="2 3">
    <name type="scientific">Candidatus Kaiserbacteria bacterium RIFCSPHIGHO2_01_FULL_56_24</name>
    <dbReference type="NCBI Taxonomy" id="1798487"/>
    <lineage>
        <taxon>Bacteria</taxon>
        <taxon>Candidatus Kaiseribacteriota</taxon>
    </lineage>
</organism>
<protein>
    <recommendedName>
        <fullName evidence="1">HD-associated domain-containing protein</fullName>
    </recommendedName>
</protein>
<dbReference type="InterPro" id="IPR045509">
    <property type="entry name" value="HD_assoc_2"/>
</dbReference>
<accession>A0A1F6DE72</accession>
<feature type="domain" description="HD-associated" evidence="1">
    <location>
        <begin position="123"/>
        <end position="229"/>
    </location>
</feature>
<dbReference type="GO" id="GO:0006203">
    <property type="term" value="P:dGTP catabolic process"/>
    <property type="evidence" value="ECO:0007669"/>
    <property type="project" value="TreeGrafter"/>
</dbReference>
<evidence type="ECO:0000313" key="2">
    <source>
        <dbReference type="EMBL" id="OGG59725.1"/>
    </source>
</evidence>
<dbReference type="AlphaFoldDB" id="A0A1F6DE72"/>
<dbReference type="EMBL" id="MFLA01000016">
    <property type="protein sequence ID" value="OGG59725.1"/>
    <property type="molecule type" value="Genomic_DNA"/>
</dbReference>
<reference evidence="2 3" key="1">
    <citation type="journal article" date="2016" name="Nat. Commun.">
        <title>Thousands of microbial genomes shed light on interconnected biogeochemical processes in an aquifer system.</title>
        <authorList>
            <person name="Anantharaman K."/>
            <person name="Brown C.T."/>
            <person name="Hug L.A."/>
            <person name="Sharon I."/>
            <person name="Castelle C.J."/>
            <person name="Probst A.J."/>
            <person name="Thomas B.C."/>
            <person name="Singh A."/>
            <person name="Wilkins M.J."/>
            <person name="Karaoz U."/>
            <person name="Brodie E.L."/>
            <person name="Williams K.H."/>
            <person name="Hubbard S.S."/>
            <person name="Banfield J.F."/>
        </authorList>
    </citation>
    <scope>NUCLEOTIDE SEQUENCE [LARGE SCALE GENOMIC DNA]</scope>
</reference>